<dbReference type="PANTHER" id="PTHR20859">
    <property type="entry name" value="INTERFERON/INTERLEUKIN RECEPTOR"/>
    <property type="match status" value="1"/>
</dbReference>
<dbReference type="InterPro" id="IPR036116">
    <property type="entry name" value="FN3_sf"/>
</dbReference>
<evidence type="ECO:0000256" key="3">
    <source>
        <dbReference type="ARBA" id="ARBA00023157"/>
    </source>
</evidence>
<evidence type="ECO:0000256" key="4">
    <source>
        <dbReference type="ARBA" id="ARBA00023170"/>
    </source>
</evidence>
<evidence type="ECO:0000256" key="1">
    <source>
        <dbReference type="ARBA" id="ARBA00005399"/>
    </source>
</evidence>
<dbReference type="GO" id="GO:0005886">
    <property type="term" value="C:plasma membrane"/>
    <property type="evidence" value="ECO:0007669"/>
    <property type="project" value="TreeGrafter"/>
</dbReference>
<dbReference type="SUPFAM" id="SSF49265">
    <property type="entry name" value="Fibronectin type III"/>
    <property type="match status" value="2"/>
</dbReference>
<dbReference type="Pfam" id="PF01108">
    <property type="entry name" value="Tissue_fac"/>
    <property type="match status" value="1"/>
</dbReference>
<comment type="caution">
    <text evidence="7">The sequence shown here is derived from an EMBL/GenBank/DDBJ whole genome shotgun (WGS) entry which is preliminary data.</text>
</comment>
<dbReference type="OrthoDB" id="10007376at2759"/>
<keyword evidence="2" id="KW-0732">Signal</keyword>
<evidence type="ECO:0008006" key="9">
    <source>
        <dbReference type="Google" id="ProtNLM"/>
    </source>
</evidence>
<keyword evidence="3" id="KW-1015">Disulfide bond</keyword>
<proteinExistence type="inferred from homology"/>
<reference evidence="7" key="1">
    <citation type="journal article" date="2023" name="Science">
        <title>Genome structures resolve the early diversification of teleost fishes.</title>
        <authorList>
            <person name="Parey E."/>
            <person name="Louis A."/>
            <person name="Montfort J."/>
            <person name="Bouchez O."/>
            <person name="Roques C."/>
            <person name="Iampietro C."/>
            <person name="Lluch J."/>
            <person name="Castinel A."/>
            <person name="Donnadieu C."/>
            <person name="Desvignes T."/>
            <person name="Floi Bucao C."/>
            <person name="Jouanno E."/>
            <person name="Wen M."/>
            <person name="Mejri S."/>
            <person name="Dirks R."/>
            <person name="Jansen H."/>
            <person name="Henkel C."/>
            <person name="Chen W.J."/>
            <person name="Zahm M."/>
            <person name="Cabau C."/>
            <person name="Klopp C."/>
            <person name="Thompson A.W."/>
            <person name="Robinson-Rechavi M."/>
            <person name="Braasch I."/>
            <person name="Lecointre G."/>
            <person name="Bobe J."/>
            <person name="Postlethwait J.H."/>
            <person name="Berthelot C."/>
            <person name="Roest Crollius H."/>
            <person name="Guiguen Y."/>
        </authorList>
    </citation>
    <scope>NUCLEOTIDE SEQUENCE</scope>
    <source>
        <strain evidence="7">WJC10195</strain>
    </source>
</reference>
<feature type="domain" description="Interferon/interleukin receptor" evidence="6">
    <location>
        <begin position="151"/>
        <end position="215"/>
    </location>
</feature>
<organism evidence="7 8">
    <name type="scientific">Synaphobranchus kaupii</name>
    <name type="common">Kaup's arrowtooth eel</name>
    <dbReference type="NCBI Taxonomy" id="118154"/>
    <lineage>
        <taxon>Eukaryota</taxon>
        <taxon>Metazoa</taxon>
        <taxon>Chordata</taxon>
        <taxon>Craniata</taxon>
        <taxon>Vertebrata</taxon>
        <taxon>Euteleostomi</taxon>
        <taxon>Actinopterygii</taxon>
        <taxon>Neopterygii</taxon>
        <taxon>Teleostei</taxon>
        <taxon>Anguilliformes</taxon>
        <taxon>Synaphobranchidae</taxon>
        <taxon>Synaphobranchus</taxon>
    </lineage>
</organism>
<name>A0A9Q1FJS7_SYNKA</name>
<gene>
    <name evidence="7" type="ORF">SKAU_G00167690</name>
</gene>
<dbReference type="FunFam" id="2.60.40.10:FF:000348">
    <property type="entry name" value="Interleukin 20 receptor subunit alpha"/>
    <property type="match status" value="1"/>
</dbReference>
<dbReference type="InterPro" id="IPR050650">
    <property type="entry name" value="Type-II_Cytokine-TF_Rcpt"/>
</dbReference>
<evidence type="ECO:0000256" key="2">
    <source>
        <dbReference type="ARBA" id="ARBA00022729"/>
    </source>
</evidence>
<protein>
    <recommendedName>
        <fullName evidence="9">Interleukin 22 receptor subunit alpha 2</fullName>
    </recommendedName>
</protein>
<dbReference type="Pfam" id="PF09294">
    <property type="entry name" value="Interfer-bind"/>
    <property type="match status" value="1"/>
</dbReference>
<feature type="domain" description="Fibronectin type-III" evidence="5">
    <location>
        <begin position="53"/>
        <end position="139"/>
    </location>
</feature>
<dbReference type="PANTHER" id="PTHR20859:SF53">
    <property type="entry name" value="INTERLEUKIN-22 RECEPTOR SUBUNIT ALPHA-1"/>
    <property type="match status" value="1"/>
</dbReference>
<evidence type="ECO:0000259" key="5">
    <source>
        <dbReference type="Pfam" id="PF01108"/>
    </source>
</evidence>
<dbReference type="EMBL" id="JAINUF010000005">
    <property type="protein sequence ID" value="KAJ8360244.1"/>
    <property type="molecule type" value="Genomic_DNA"/>
</dbReference>
<dbReference type="InterPro" id="IPR013783">
    <property type="entry name" value="Ig-like_fold"/>
</dbReference>
<keyword evidence="8" id="KW-1185">Reference proteome</keyword>
<evidence type="ECO:0000313" key="8">
    <source>
        <dbReference type="Proteomes" id="UP001152622"/>
    </source>
</evidence>
<keyword evidence="4" id="KW-0675">Receptor</keyword>
<evidence type="ECO:0000313" key="7">
    <source>
        <dbReference type="EMBL" id="KAJ8360244.1"/>
    </source>
</evidence>
<dbReference type="InterPro" id="IPR015373">
    <property type="entry name" value="Interferon/interleukin_rcp_dom"/>
</dbReference>
<dbReference type="Gene3D" id="2.60.40.10">
    <property type="entry name" value="Immunoglobulins"/>
    <property type="match status" value="2"/>
</dbReference>
<sequence>MGLVVYKKRWAGVSVLFSAGVAAEMTVPAALLLLCNATFTWSLEVPGNMNLREDIAPQEVHFHSLDYRNILRWKHSGLSLGNPRYFVQYKIYGEKHWTNATHCQGIRELLCDLSQETAEPRSLYYARVQAVLDRAQSTWTLSPRFNPHWETSVSPPKVKLHVTEDGIVVRLRPPSSPFRRRNGSRVTVRKLQRLMYRVYLTHNNTVQEQWELESCVRKVLIVAEREEPGHLRHHTVRGRIRYLYRKRSCF</sequence>
<dbReference type="AlphaFoldDB" id="A0A9Q1FJS7"/>
<dbReference type="Proteomes" id="UP001152622">
    <property type="component" value="Chromosome 5"/>
</dbReference>
<comment type="similarity">
    <text evidence="1">Belongs to the type II cytokine receptor family.</text>
</comment>
<evidence type="ECO:0000259" key="6">
    <source>
        <dbReference type="Pfam" id="PF09294"/>
    </source>
</evidence>
<dbReference type="GO" id="GO:0004896">
    <property type="term" value="F:cytokine receptor activity"/>
    <property type="evidence" value="ECO:0007669"/>
    <property type="project" value="TreeGrafter"/>
</dbReference>
<accession>A0A9Q1FJS7</accession>
<dbReference type="InterPro" id="IPR003961">
    <property type="entry name" value="FN3_dom"/>
</dbReference>